<keyword evidence="3 6" id="KW-0812">Transmembrane</keyword>
<reference evidence="7" key="1">
    <citation type="submission" date="2015-04" db="EMBL/GenBank/DDBJ databases">
        <title>The genome sequence of the plant pathogenic Rhizarian Plasmodiophora brassicae reveals insights in its biotrophic life cycle and the origin of chitin synthesis.</title>
        <authorList>
            <person name="Schwelm A."/>
            <person name="Fogelqvist J."/>
            <person name="Knaust A."/>
            <person name="Julke S."/>
            <person name="Lilja T."/>
            <person name="Dhandapani V."/>
            <person name="Bonilla-Rosso G."/>
            <person name="Karlsson M."/>
            <person name="Shevchenko A."/>
            <person name="Choi S.R."/>
            <person name="Kim H.G."/>
            <person name="Park J.Y."/>
            <person name="Lim Y.P."/>
            <person name="Ludwig-Muller J."/>
            <person name="Dixelius C."/>
        </authorList>
    </citation>
    <scope>NUCLEOTIDE SEQUENCE</scope>
    <source>
        <tissue evidence="7">Potato root galls</tissue>
    </source>
</reference>
<evidence type="ECO:0000256" key="6">
    <source>
        <dbReference type="SAM" id="Phobius"/>
    </source>
</evidence>
<dbReference type="PANTHER" id="PTHR19444">
    <property type="entry name" value="UNC-93 RELATED"/>
    <property type="match status" value="1"/>
</dbReference>
<feature type="transmembrane region" description="Helical" evidence="6">
    <location>
        <begin position="111"/>
        <end position="134"/>
    </location>
</feature>
<feature type="transmembrane region" description="Helical" evidence="6">
    <location>
        <begin position="155"/>
        <end position="181"/>
    </location>
</feature>
<evidence type="ECO:0000256" key="3">
    <source>
        <dbReference type="ARBA" id="ARBA00022692"/>
    </source>
</evidence>
<feature type="transmembrane region" description="Helical" evidence="6">
    <location>
        <begin position="84"/>
        <end position="105"/>
    </location>
</feature>
<organism evidence="7">
    <name type="scientific">Spongospora subterranea</name>
    <dbReference type="NCBI Taxonomy" id="70186"/>
    <lineage>
        <taxon>Eukaryota</taxon>
        <taxon>Sar</taxon>
        <taxon>Rhizaria</taxon>
        <taxon>Endomyxa</taxon>
        <taxon>Phytomyxea</taxon>
        <taxon>Plasmodiophorida</taxon>
        <taxon>Plasmodiophoridae</taxon>
        <taxon>Spongospora</taxon>
    </lineage>
</organism>
<sequence>MHPVDGEENPLLSAASGPNAKDRSEFCRIIRLSLAFCVVFMPFSAAQNFQTSQSDPITGARALALLYIAFTLANLVSGQIVQVLGLRASMFVGSITYVSFVFANIHYQKWMIYSTAIILGFGAALLWTAQGAFVTRSSKLHDHKTQQDQGSTLGVFNGVFFAIFQANQFLGNLIVAIMFQFKMDEVTIFKFCSLFCGIGCLAMLFVYPPPGNPDSLMPFKSVLHAIGAQFYDSRLILLVPYILLNGATQSFIVGDFASFATKNNIRFFVMAACGGFDAVASIILGRLSDRIGRSPVIMFGLGLHAGVCTTMLLLSRLPNYHMHLIALAICFGTIDAAYTTSVYAVLGGMFKNPEAAFANFKLFQSGMIAAAFFYRDWTDLQSRTIIISVLIVTSAVAILYLHKNVHTIERQHISTHRDPIQGIIE</sequence>
<evidence type="ECO:0000256" key="1">
    <source>
        <dbReference type="ARBA" id="ARBA00004141"/>
    </source>
</evidence>
<evidence type="ECO:0008006" key="8">
    <source>
        <dbReference type="Google" id="ProtNLM"/>
    </source>
</evidence>
<name>A0A0H5QYQ6_9EUKA</name>
<dbReference type="GO" id="GO:0016020">
    <property type="term" value="C:membrane"/>
    <property type="evidence" value="ECO:0007669"/>
    <property type="project" value="UniProtKB-SubCell"/>
</dbReference>
<comment type="similarity">
    <text evidence="2">Belongs to the unc-93 family.</text>
</comment>
<evidence type="ECO:0000313" key="7">
    <source>
        <dbReference type="EMBL" id="CRZ00709.1"/>
    </source>
</evidence>
<dbReference type="AlphaFoldDB" id="A0A0H5QYQ6"/>
<feature type="transmembrane region" description="Helical" evidence="6">
    <location>
        <begin position="265"/>
        <end position="284"/>
    </location>
</feature>
<accession>A0A0H5QYQ6</accession>
<dbReference type="SUPFAM" id="SSF103473">
    <property type="entry name" value="MFS general substrate transporter"/>
    <property type="match status" value="1"/>
</dbReference>
<proteinExistence type="inferred from homology"/>
<dbReference type="Pfam" id="PF05978">
    <property type="entry name" value="UNC-93"/>
    <property type="match status" value="1"/>
</dbReference>
<dbReference type="InterPro" id="IPR036259">
    <property type="entry name" value="MFS_trans_sf"/>
</dbReference>
<feature type="transmembrane region" description="Helical" evidence="6">
    <location>
        <begin position="187"/>
        <end position="207"/>
    </location>
</feature>
<evidence type="ECO:0000256" key="4">
    <source>
        <dbReference type="ARBA" id="ARBA00022989"/>
    </source>
</evidence>
<dbReference type="PANTHER" id="PTHR19444:SF13">
    <property type="entry name" value="PROTEIN UNC-93 HOMOLOG A"/>
    <property type="match status" value="1"/>
</dbReference>
<feature type="transmembrane region" description="Helical" evidence="6">
    <location>
        <begin position="320"/>
        <end position="346"/>
    </location>
</feature>
<protein>
    <recommendedName>
        <fullName evidence="8">Major facilitator superfamily (MFS) profile domain-containing protein</fullName>
    </recommendedName>
</protein>
<evidence type="ECO:0000256" key="5">
    <source>
        <dbReference type="ARBA" id="ARBA00023136"/>
    </source>
</evidence>
<dbReference type="InterPro" id="IPR051951">
    <property type="entry name" value="UNC-93_regulatory"/>
</dbReference>
<comment type="subcellular location">
    <subcellularLocation>
        <location evidence="1">Membrane</location>
        <topology evidence="1">Multi-pass membrane protein</topology>
    </subcellularLocation>
</comment>
<feature type="transmembrane region" description="Helical" evidence="6">
    <location>
        <begin position="380"/>
        <end position="401"/>
    </location>
</feature>
<feature type="transmembrane region" description="Helical" evidence="6">
    <location>
        <begin position="296"/>
        <end position="314"/>
    </location>
</feature>
<dbReference type="EMBL" id="HACM01000267">
    <property type="protein sequence ID" value="CRZ00709.1"/>
    <property type="molecule type" value="Transcribed_RNA"/>
</dbReference>
<dbReference type="Gene3D" id="1.20.1250.20">
    <property type="entry name" value="MFS general substrate transporter like domains"/>
    <property type="match status" value="2"/>
</dbReference>
<feature type="transmembrane region" description="Helical" evidence="6">
    <location>
        <begin position="29"/>
        <end position="46"/>
    </location>
</feature>
<evidence type="ECO:0000256" key="2">
    <source>
        <dbReference type="ARBA" id="ARBA00009172"/>
    </source>
</evidence>
<keyword evidence="4 6" id="KW-1133">Transmembrane helix</keyword>
<feature type="transmembrane region" description="Helical" evidence="6">
    <location>
        <begin position="58"/>
        <end position="77"/>
    </location>
</feature>
<keyword evidence="5 6" id="KW-0472">Membrane</keyword>
<dbReference type="InterPro" id="IPR010291">
    <property type="entry name" value="Ion_channel_UNC-93"/>
</dbReference>